<comment type="caution">
    <text evidence="2">The sequence shown here is derived from an EMBL/GenBank/DDBJ whole genome shotgun (WGS) entry which is preliminary data.</text>
</comment>
<reference evidence="2 3" key="1">
    <citation type="submission" date="2016-07" db="EMBL/GenBank/DDBJ databases">
        <title>Draft genome sequence of Prauserella sp. YIM 121212, isolated from alkaline soil.</title>
        <authorList>
            <person name="Ruckert C."/>
            <person name="Albersmeier A."/>
            <person name="Jiang C.-L."/>
            <person name="Jiang Y."/>
            <person name="Kalinowski J."/>
            <person name="Schneider O."/>
            <person name="Winkler A."/>
            <person name="Zotchev S.B."/>
        </authorList>
    </citation>
    <scope>NUCLEOTIDE SEQUENCE [LARGE SCALE GENOMIC DNA]</scope>
    <source>
        <strain evidence="2 3">YIM 121212</strain>
    </source>
</reference>
<evidence type="ECO:0000259" key="1">
    <source>
        <dbReference type="Pfam" id="PF05378"/>
    </source>
</evidence>
<feature type="domain" description="Hydantoinase/oxoprolinase N-terminal" evidence="1">
    <location>
        <begin position="104"/>
        <end position="169"/>
    </location>
</feature>
<dbReference type="PANTHER" id="PTHR11365:SF23">
    <property type="entry name" value="HYPOTHETICAL 5-OXOPROLINASE (EUROFUNG)-RELATED"/>
    <property type="match status" value="1"/>
</dbReference>
<dbReference type="Pfam" id="PF05378">
    <property type="entry name" value="Hydant_A_N"/>
    <property type="match status" value="1"/>
</dbReference>
<evidence type="ECO:0000313" key="3">
    <source>
        <dbReference type="Proteomes" id="UP000247892"/>
    </source>
</evidence>
<keyword evidence="3" id="KW-1185">Reference proteome</keyword>
<proteinExistence type="predicted"/>
<dbReference type="OrthoDB" id="9768323at2"/>
<sequence>MTRPAETRLRVGVDGVRARAVAVDGEGRLVAVHRGRRGDSPARVLDALFRRGAGTASTDRVVAILPDLTLAGSARRARVGVLRIGAPAATAVPPLAGWTTERASLAGPVAMVGGGHEYDGRVAAPLDVPAVAAFARTCAGKVDAIALTGVNALENPEHEQLAAAVIAEELGPDVPVVRGAETEALGLLERENTAVLDAALARAARAHIDELSASVRGHAPGAALYLVRGDGTVLPALDGYRHATAWRGAALGGLLHGAARLAGVPSAIVVEVTADRAVVGTTIDGLLPDSGLPREIDGVRTGLRAPRLTVIQRRDAAFTGRLHAALARAGGGPDELPVVLVGEAPDDLPALPGIAPIRPEDGDLAAAFGAAAAEAAGSVDRIFWQGTGGGQDSVTRARMLALDAALRAGADPRKLRETPVREALMTYVPVPAARLQVTAVGPLLELADVAAVEP</sequence>
<dbReference type="RefSeq" id="WP_110343495.1">
    <property type="nucleotide sequence ID" value="NZ_JBHVKT010000003.1"/>
</dbReference>
<dbReference type="InterPro" id="IPR008040">
    <property type="entry name" value="Hydant_A_N"/>
</dbReference>
<dbReference type="GO" id="GO:0005829">
    <property type="term" value="C:cytosol"/>
    <property type="evidence" value="ECO:0007669"/>
    <property type="project" value="TreeGrafter"/>
</dbReference>
<dbReference type="PANTHER" id="PTHR11365">
    <property type="entry name" value="5-OXOPROLINASE RELATED"/>
    <property type="match status" value="1"/>
</dbReference>
<dbReference type="GO" id="GO:0006749">
    <property type="term" value="P:glutathione metabolic process"/>
    <property type="evidence" value="ECO:0007669"/>
    <property type="project" value="TreeGrafter"/>
</dbReference>
<organism evidence="2 3">
    <name type="scientific">Prauserella flavalba</name>
    <dbReference type="NCBI Taxonomy" id="1477506"/>
    <lineage>
        <taxon>Bacteria</taxon>
        <taxon>Bacillati</taxon>
        <taxon>Actinomycetota</taxon>
        <taxon>Actinomycetes</taxon>
        <taxon>Pseudonocardiales</taxon>
        <taxon>Pseudonocardiaceae</taxon>
        <taxon>Prauserella</taxon>
    </lineage>
</organism>
<dbReference type="InterPro" id="IPR045079">
    <property type="entry name" value="Oxoprolinase-like"/>
</dbReference>
<accession>A0A318LGP9</accession>
<dbReference type="AlphaFoldDB" id="A0A318LGP9"/>
<protein>
    <submittedName>
        <fullName evidence="2">Hydantoinase/oxoprolinase</fullName>
    </submittedName>
</protein>
<name>A0A318LGP9_9PSEU</name>
<dbReference type="Proteomes" id="UP000247892">
    <property type="component" value="Unassembled WGS sequence"/>
</dbReference>
<dbReference type="EMBL" id="MASU01000019">
    <property type="protein sequence ID" value="PXY18764.1"/>
    <property type="molecule type" value="Genomic_DNA"/>
</dbReference>
<evidence type="ECO:0000313" key="2">
    <source>
        <dbReference type="EMBL" id="PXY18764.1"/>
    </source>
</evidence>
<dbReference type="GO" id="GO:0017168">
    <property type="term" value="F:5-oxoprolinase (ATP-hydrolyzing) activity"/>
    <property type="evidence" value="ECO:0007669"/>
    <property type="project" value="TreeGrafter"/>
</dbReference>
<gene>
    <name evidence="2" type="ORF">BA062_34750</name>
</gene>